<comment type="pathway">
    <text evidence="1">Nucleotide-sugar biosynthesis; UDP-alpha-D-glucuronate biosynthesis; UDP-alpha-D-glucuronate from UDP-alpha-D-glucose: step 1/1.</text>
</comment>
<evidence type="ECO:0000259" key="12">
    <source>
        <dbReference type="Pfam" id="PF03721"/>
    </source>
</evidence>
<dbReference type="InterPro" id="IPR001732">
    <property type="entry name" value="UDP-Glc/GDP-Man_DH_N"/>
</dbReference>
<evidence type="ECO:0000313" key="13">
    <source>
        <dbReference type="EMBL" id="MYL62685.1"/>
    </source>
</evidence>
<evidence type="ECO:0000256" key="4">
    <source>
        <dbReference type="ARBA" id="ARBA00023002"/>
    </source>
</evidence>
<feature type="domain" description="UDP-glucose/GDP-mannose dehydrogenase C-terminal" evidence="11">
    <location>
        <begin position="332"/>
        <end position="405"/>
    </location>
</feature>
<dbReference type="PIRSF" id="PIRSF500134">
    <property type="entry name" value="UDPglc_DH_bac"/>
    <property type="match status" value="1"/>
</dbReference>
<sequence length="442" mass="49031">MKLAVFGTNEIGLTASAIFALHGHHVVCTDEDRSQIVALNSGEVHVDEEGLTEMMTEAKKAGQLSFSVNRLTAASEADILLFTEPIPVDENKHPDLTCFFRFIRKIALTIKQHKTFIIKSNVPPGTASKVEDILIEQGVSDRSFDVVSNPDFIRKGSAVKDFTYPSQIIIGTSSLRACRAMETFYEPITSSLQYMDHTSAELMRYAYHTYQSLQVSCLTMIAGVAEKYGGDVELIQGALPKTPKFSEHSLHPGSSFLGTDTLDELASFRSMIKASSSANQMFKALDEIDQYQPELLIQKLKDFLGTLQGAKIAIFTSSTVKPIPALPPYELVIKKLKEEGAIVQQFDTEKTKGKKENEMNTIYESVQDCDALLLMSELVSIKQLNWGKIIKGLNLPLVVDGHNLFRLDEMRIIANTYDLIYCSIGRPNIYKGLGSISVQSIQ</sequence>
<proteinExistence type="inferred from homology"/>
<dbReference type="RefSeq" id="WP_160918513.1">
    <property type="nucleotide sequence ID" value="NZ_WMEY01000002.1"/>
</dbReference>
<dbReference type="UniPathway" id="UPA00038">
    <property type="reaction ID" value="UER00491"/>
</dbReference>
<dbReference type="EC" id="1.1.1.22" evidence="3 7"/>
<dbReference type="GO" id="GO:0051287">
    <property type="term" value="F:NAD binding"/>
    <property type="evidence" value="ECO:0007669"/>
    <property type="project" value="InterPro"/>
</dbReference>
<dbReference type="Pfam" id="PF03720">
    <property type="entry name" value="UDPG_MGDP_dh_C"/>
    <property type="match status" value="1"/>
</dbReference>
<dbReference type="GO" id="GO:0006065">
    <property type="term" value="P:UDP-glucuronate biosynthetic process"/>
    <property type="evidence" value="ECO:0007669"/>
    <property type="project" value="UniProtKB-UniPathway"/>
</dbReference>
<dbReference type="InterPro" id="IPR017476">
    <property type="entry name" value="UDP-Glc/GDP-Man"/>
</dbReference>
<dbReference type="AlphaFoldDB" id="A0A845EVZ8"/>
<gene>
    <name evidence="13" type="ORF">GLW07_04870</name>
</gene>
<comment type="catalytic activity">
    <reaction evidence="6 7">
        <text>UDP-alpha-D-glucose + 2 NAD(+) + H2O = UDP-alpha-D-glucuronate + 2 NADH + 3 H(+)</text>
        <dbReference type="Rhea" id="RHEA:23596"/>
        <dbReference type="ChEBI" id="CHEBI:15377"/>
        <dbReference type="ChEBI" id="CHEBI:15378"/>
        <dbReference type="ChEBI" id="CHEBI:57540"/>
        <dbReference type="ChEBI" id="CHEBI:57945"/>
        <dbReference type="ChEBI" id="CHEBI:58052"/>
        <dbReference type="ChEBI" id="CHEBI:58885"/>
        <dbReference type="EC" id="1.1.1.22"/>
    </reaction>
</comment>
<dbReference type="PANTHER" id="PTHR43750">
    <property type="entry name" value="UDP-GLUCOSE 6-DEHYDROGENASE TUAD"/>
    <property type="match status" value="1"/>
</dbReference>
<dbReference type="Pfam" id="PF00984">
    <property type="entry name" value="UDPG_MGDP_dh"/>
    <property type="match status" value="1"/>
</dbReference>
<dbReference type="Gene3D" id="3.40.50.720">
    <property type="entry name" value="NAD(P)-binding Rossmann-like Domain"/>
    <property type="match status" value="2"/>
</dbReference>
<dbReference type="SUPFAM" id="SSF51735">
    <property type="entry name" value="NAD(P)-binding Rossmann-fold domains"/>
    <property type="match status" value="1"/>
</dbReference>
<dbReference type="SUPFAM" id="SSF48179">
    <property type="entry name" value="6-phosphogluconate dehydrogenase C-terminal domain-like"/>
    <property type="match status" value="1"/>
</dbReference>
<dbReference type="InterPro" id="IPR028357">
    <property type="entry name" value="UDPglc_DH_bac"/>
</dbReference>
<evidence type="ECO:0000256" key="3">
    <source>
        <dbReference type="ARBA" id="ARBA00012954"/>
    </source>
</evidence>
<dbReference type="PIRSF" id="PIRSF000124">
    <property type="entry name" value="UDPglc_GDPman_dh"/>
    <property type="match status" value="1"/>
</dbReference>
<comment type="caution">
    <text evidence="13">The sequence shown here is derived from an EMBL/GenBank/DDBJ whole genome shotgun (WGS) entry which is preliminary data.</text>
</comment>
<comment type="similarity">
    <text evidence="2 7">Belongs to the UDP-glucose/GDP-mannose dehydrogenase family.</text>
</comment>
<evidence type="ECO:0000256" key="7">
    <source>
        <dbReference type="PIRNR" id="PIRNR000124"/>
    </source>
</evidence>
<evidence type="ECO:0000256" key="8">
    <source>
        <dbReference type="PIRSR" id="PIRSR500134-2"/>
    </source>
</evidence>
<keyword evidence="4 7" id="KW-0560">Oxidoreductase</keyword>
<feature type="domain" description="UDP-glucose/GDP-mannose dehydrogenase dimerisation" evidence="10">
    <location>
        <begin position="199"/>
        <end position="289"/>
    </location>
</feature>
<organism evidence="13 14">
    <name type="scientific">Guptibacillus hwajinpoensis</name>
    <dbReference type="NCBI Taxonomy" id="208199"/>
    <lineage>
        <taxon>Bacteria</taxon>
        <taxon>Bacillati</taxon>
        <taxon>Bacillota</taxon>
        <taxon>Bacilli</taxon>
        <taxon>Bacillales</taxon>
        <taxon>Guptibacillaceae</taxon>
        <taxon>Guptibacillus</taxon>
    </lineage>
</organism>
<name>A0A845EVZ8_9BACL</name>
<feature type="binding site" evidence="9">
    <location>
        <position position="30"/>
    </location>
    <ligand>
        <name>NAD(+)</name>
        <dbReference type="ChEBI" id="CHEBI:57540"/>
    </ligand>
</feature>
<dbReference type="PANTHER" id="PTHR43750:SF3">
    <property type="entry name" value="UDP-GLUCOSE 6-DEHYDROGENASE TUAD"/>
    <property type="match status" value="1"/>
</dbReference>
<dbReference type="Proteomes" id="UP000447833">
    <property type="component" value="Unassembled WGS sequence"/>
</dbReference>
<dbReference type="Pfam" id="PF03721">
    <property type="entry name" value="UDPG_MGDP_dh_N"/>
    <property type="match status" value="1"/>
</dbReference>
<evidence type="ECO:0000256" key="1">
    <source>
        <dbReference type="ARBA" id="ARBA00004701"/>
    </source>
</evidence>
<dbReference type="EMBL" id="WMEY01000002">
    <property type="protein sequence ID" value="MYL62685.1"/>
    <property type="molecule type" value="Genomic_DNA"/>
</dbReference>
<evidence type="ECO:0000313" key="14">
    <source>
        <dbReference type="Proteomes" id="UP000447833"/>
    </source>
</evidence>
<evidence type="ECO:0000256" key="9">
    <source>
        <dbReference type="PIRSR" id="PIRSR500134-3"/>
    </source>
</evidence>
<feature type="binding site" evidence="8">
    <location>
        <position position="321"/>
    </location>
    <ligand>
        <name>substrate</name>
    </ligand>
</feature>
<evidence type="ECO:0000256" key="2">
    <source>
        <dbReference type="ARBA" id="ARBA00006601"/>
    </source>
</evidence>
<evidence type="ECO:0000259" key="11">
    <source>
        <dbReference type="Pfam" id="PF03720"/>
    </source>
</evidence>
<keyword evidence="5 7" id="KW-0520">NAD</keyword>
<accession>A0A845EVZ8</accession>
<evidence type="ECO:0000256" key="6">
    <source>
        <dbReference type="ARBA" id="ARBA00047473"/>
    </source>
</evidence>
<protein>
    <recommendedName>
        <fullName evidence="3 7">UDP-glucose 6-dehydrogenase</fullName>
        <ecNumber evidence="3 7">1.1.1.22</ecNumber>
    </recommendedName>
</protein>
<dbReference type="InterPro" id="IPR008927">
    <property type="entry name" value="6-PGluconate_DH-like_C_sf"/>
</dbReference>
<evidence type="ECO:0000256" key="5">
    <source>
        <dbReference type="ARBA" id="ARBA00023027"/>
    </source>
</evidence>
<dbReference type="InterPro" id="IPR014027">
    <property type="entry name" value="UDP-Glc/GDP-Man_DH_C"/>
</dbReference>
<evidence type="ECO:0000259" key="10">
    <source>
        <dbReference type="Pfam" id="PF00984"/>
    </source>
</evidence>
<dbReference type="GO" id="GO:0003979">
    <property type="term" value="F:UDP-glucose 6-dehydrogenase activity"/>
    <property type="evidence" value="ECO:0007669"/>
    <property type="project" value="UniProtKB-EC"/>
</dbReference>
<dbReference type="InterPro" id="IPR014026">
    <property type="entry name" value="UDP-Glc/GDP-Man_DH_dimer"/>
</dbReference>
<dbReference type="InterPro" id="IPR036291">
    <property type="entry name" value="NAD(P)-bd_dom_sf"/>
</dbReference>
<dbReference type="NCBIfam" id="TIGR03026">
    <property type="entry name" value="NDP-sugDHase"/>
    <property type="match status" value="1"/>
</dbReference>
<reference evidence="13 14" key="1">
    <citation type="submission" date="2019-11" db="EMBL/GenBank/DDBJ databases">
        <title>Genome sequences of 17 halophilic strains isolated from different environments.</title>
        <authorList>
            <person name="Furrow R.E."/>
        </authorList>
    </citation>
    <scope>NUCLEOTIDE SEQUENCE [LARGE SCALE GENOMIC DNA]</scope>
    <source>
        <strain evidence="13 14">22506_14_FS</strain>
    </source>
</reference>
<feature type="domain" description="UDP-glucose/GDP-mannose dehydrogenase N-terminal" evidence="12">
    <location>
        <begin position="1"/>
        <end position="178"/>
    </location>
</feature>
<dbReference type="GO" id="GO:0000271">
    <property type="term" value="P:polysaccharide biosynthetic process"/>
    <property type="evidence" value="ECO:0007669"/>
    <property type="project" value="InterPro"/>
</dbReference>